<gene>
    <name evidence="1" type="ORF">N8T08_004606</name>
</gene>
<name>A0ACC3B413_9EURO</name>
<dbReference type="Proteomes" id="UP001177260">
    <property type="component" value="Unassembled WGS sequence"/>
</dbReference>
<evidence type="ECO:0000313" key="1">
    <source>
        <dbReference type="EMBL" id="KAK1145173.1"/>
    </source>
</evidence>
<organism evidence="1 2">
    <name type="scientific">Aspergillus melleus</name>
    <dbReference type="NCBI Taxonomy" id="138277"/>
    <lineage>
        <taxon>Eukaryota</taxon>
        <taxon>Fungi</taxon>
        <taxon>Dikarya</taxon>
        <taxon>Ascomycota</taxon>
        <taxon>Pezizomycotina</taxon>
        <taxon>Eurotiomycetes</taxon>
        <taxon>Eurotiomycetidae</taxon>
        <taxon>Eurotiales</taxon>
        <taxon>Aspergillaceae</taxon>
        <taxon>Aspergillus</taxon>
        <taxon>Aspergillus subgen. Circumdati</taxon>
    </lineage>
</organism>
<dbReference type="EMBL" id="JAOPJF010000026">
    <property type="protein sequence ID" value="KAK1145173.1"/>
    <property type="molecule type" value="Genomic_DNA"/>
</dbReference>
<comment type="caution">
    <text evidence="1">The sequence shown here is derived from an EMBL/GenBank/DDBJ whole genome shotgun (WGS) entry which is preliminary data.</text>
</comment>
<protein>
    <submittedName>
        <fullName evidence="1">Uncharacterized protein</fullName>
    </submittedName>
</protein>
<sequence length="91" mass="10102">MSSSTSEGPADVSNQGCGGLVNAKEPQESTEFIEGDLGEHIKLLKQVDGSRLMISEQLNNLSKRIEDLRVLNQELYRHIQQMFEIVGSGRN</sequence>
<reference evidence="1 2" key="1">
    <citation type="journal article" date="2023" name="ACS Omega">
        <title>Identification of the Neoaspergillic Acid Biosynthesis Gene Cluster by Establishing an In Vitro CRISPR-Ribonucleoprotein Genetic System in Aspergillus melleus.</title>
        <authorList>
            <person name="Yuan B."/>
            <person name="Grau M.F."/>
            <person name="Murata R.M."/>
            <person name="Torok T."/>
            <person name="Venkateswaran K."/>
            <person name="Stajich J.E."/>
            <person name="Wang C.C.C."/>
        </authorList>
    </citation>
    <scope>NUCLEOTIDE SEQUENCE [LARGE SCALE GENOMIC DNA]</scope>
    <source>
        <strain evidence="1 2">IMV 1140</strain>
    </source>
</reference>
<accession>A0ACC3B413</accession>
<keyword evidence="2" id="KW-1185">Reference proteome</keyword>
<evidence type="ECO:0000313" key="2">
    <source>
        <dbReference type="Proteomes" id="UP001177260"/>
    </source>
</evidence>
<proteinExistence type="predicted"/>